<accession>A0A7U9XUM5</accession>
<dbReference type="RefSeq" id="WP_176238512.1">
    <property type="nucleotide sequence ID" value="NZ_AP024412.1"/>
</dbReference>
<dbReference type="SUPFAM" id="SSF50104">
    <property type="entry name" value="Translation proteins SH3-like domain"/>
    <property type="match status" value="1"/>
</dbReference>
<dbReference type="InterPro" id="IPR011768">
    <property type="entry name" value="Transl_elongation_fac_P"/>
</dbReference>
<dbReference type="NCBIfam" id="NF001810">
    <property type="entry name" value="PRK00529.1"/>
    <property type="match status" value="1"/>
</dbReference>
<feature type="domain" description="Translation elongation factor P/YeiP central" evidence="12">
    <location>
        <begin position="67"/>
        <end position="121"/>
    </location>
</feature>
<dbReference type="AlphaFoldDB" id="A0A7U9XUM5"/>
<evidence type="ECO:0000256" key="6">
    <source>
        <dbReference type="ARBA" id="ARBA00022917"/>
    </source>
</evidence>
<organism evidence="13 14">
    <name type="scientific">Mariniplasma anaerobium</name>
    <dbReference type="NCBI Taxonomy" id="2735436"/>
    <lineage>
        <taxon>Bacteria</taxon>
        <taxon>Bacillati</taxon>
        <taxon>Mycoplasmatota</taxon>
        <taxon>Mollicutes</taxon>
        <taxon>Acholeplasmatales</taxon>
        <taxon>Acholeplasmataceae</taxon>
        <taxon>Mariniplasma</taxon>
    </lineage>
</organism>
<comment type="pathway">
    <text evidence="2 8">Protein biosynthesis; polypeptide chain elongation.</text>
</comment>
<dbReference type="CDD" id="cd04470">
    <property type="entry name" value="S1_EF-P_repeat_1"/>
    <property type="match status" value="1"/>
</dbReference>
<dbReference type="GO" id="GO:0043043">
    <property type="term" value="P:peptide biosynthetic process"/>
    <property type="evidence" value="ECO:0007669"/>
    <property type="project" value="InterPro"/>
</dbReference>
<evidence type="ECO:0000256" key="2">
    <source>
        <dbReference type="ARBA" id="ARBA00004815"/>
    </source>
</evidence>
<keyword evidence="4 8" id="KW-0963">Cytoplasm</keyword>
<protein>
    <recommendedName>
        <fullName evidence="8 9">Elongation factor P</fullName>
        <shortName evidence="8">EF-P</shortName>
    </recommendedName>
</protein>
<dbReference type="HAMAP" id="MF_00141">
    <property type="entry name" value="EF_P"/>
    <property type="match status" value="1"/>
</dbReference>
<dbReference type="PROSITE" id="PS01275">
    <property type="entry name" value="EFP"/>
    <property type="match status" value="1"/>
</dbReference>
<evidence type="ECO:0000256" key="10">
    <source>
        <dbReference type="RuleBase" id="RU004389"/>
    </source>
</evidence>
<dbReference type="PANTHER" id="PTHR30053">
    <property type="entry name" value="ELONGATION FACTOR P"/>
    <property type="match status" value="1"/>
</dbReference>
<dbReference type="SMART" id="SM01185">
    <property type="entry name" value="EFP"/>
    <property type="match status" value="1"/>
</dbReference>
<evidence type="ECO:0000313" key="14">
    <source>
        <dbReference type="Proteomes" id="UP000620133"/>
    </source>
</evidence>
<dbReference type="InterPro" id="IPR001059">
    <property type="entry name" value="Transl_elong_P/YeiP_cen"/>
</dbReference>
<dbReference type="KEGG" id="manr:MPAN_005620"/>
<keyword evidence="14" id="KW-1185">Reference proteome</keyword>
<dbReference type="Gene3D" id="2.40.50.140">
    <property type="entry name" value="Nucleic acid-binding proteins"/>
    <property type="match status" value="2"/>
</dbReference>
<dbReference type="InterPro" id="IPR012340">
    <property type="entry name" value="NA-bd_OB-fold"/>
</dbReference>
<keyword evidence="6 8" id="KW-0648">Protein biosynthesis</keyword>
<dbReference type="NCBIfam" id="TIGR00038">
    <property type="entry name" value="efp"/>
    <property type="match status" value="1"/>
</dbReference>
<evidence type="ECO:0000313" key="13">
    <source>
        <dbReference type="EMBL" id="BCR35669.1"/>
    </source>
</evidence>
<evidence type="ECO:0000256" key="7">
    <source>
        <dbReference type="ARBA" id="ARBA00025469"/>
    </source>
</evidence>
<dbReference type="Pfam" id="PF08207">
    <property type="entry name" value="EFP_N"/>
    <property type="match status" value="1"/>
</dbReference>
<dbReference type="EMBL" id="AP024412">
    <property type="protein sequence ID" value="BCR35669.1"/>
    <property type="molecule type" value="Genomic_DNA"/>
</dbReference>
<feature type="domain" description="Elongation factor P C-terminal" evidence="11">
    <location>
        <begin position="130"/>
        <end position="185"/>
    </location>
</feature>
<dbReference type="UniPathway" id="UPA00345"/>
<dbReference type="InterPro" id="IPR008991">
    <property type="entry name" value="Translation_prot_SH3-like_sf"/>
</dbReference>
<comment type="function">
    <text evidence="7 8">Involved in peptide bond synthesis. Stimulates efficient translation and peptide-bond synthesis on native or reconstituted 70S ribosomes in vitro. Probably functions indirectly by altering the affinity of the ribosome for aminoacyl-tRNA, thus increasing their reactivity as acceptors for peptidyl transferase.</text>
</comment>
<evidence type="ECO:0000259" key="11">
    <source>
        <dbReference type="SMART" id="SM00841"/>
    </source>
</evidence>
<evidence type="ECO:0000256" key="1">
    <source>
        <dbReference type="ARBA" id="ARBA00004496"/>
    </source>
</evidence>
<dbReference type="InterPro" id="IPR014722">
    <property type="entry name" value="Rib_uL2_dom2"/>
</dbReference>
<dbReference type="SUPFAM" id="SSF50249">
    <property type="entry name" value="Nucleic acid-binding proteins"/>
    <property type="match status" value="2"/>
</dbReference>
<dbReference type="Proteomes" id="UP000620133">
    <property type="component" value="Chromosome"/>
</dbReference>
<gene>
    <name evidence="8 13" type="primary">efp</name>
    <name evidence="13" type="ORF">MPAN_005620</name>
</gene>
<dbReference type="PANTHER" id="PTHR30053:SF12">
    <property type="entry name" value="ELONGATION FACTOR P (EF-P) FAMILY PROTEIN"/>
    <property type="match status" value="1"/>
</dbReference>
<keyword evidence="5 8" id="KW-0251">Elongation factor</keyword>
<dbReference type="InterPro" id="IPR020599">
    <property type="entry name" value="Transl_elong_fac_P/YeiP"/>
</dbReference>
<dbReference type="FunFam" id="2.40.50.140:FF:000009">
    <property type="entry name" value="Elongation factor P"/>
    <property type="match status" value="1"/>
</dbReference>
<evidence type="ECO:0000256" key="4">
    <source>
        <dbReference type="ARBA" id="ARBA00022490"/>
    </source>
</evidence>
<reference evidence="13" key="1">
    <citation type="submission" date="2021-01" db="EMBL/GenBank/DDBJ databases">
        <title>Draft genome sequence of Acholeplasmataceae bacterium strain Mahy22.</title>
        <authorList>
            <person name="Watanabe M."/>
            <person name="Kojima H."/>
            <person name="Fukui M."/>
        </authorList>
    </citation>
    <scope>NUCLEOTIDE SEQUENCE</scope>
    <source>
        <strain evidence="13">Mahy22</strain>
    </source>
</reference>
<dbReference type="GO" id="GO:0003746">
    <property type="term" value="F:translation elongation factor activity"/>
    <property type="evidence" value="ECO:0007669"/>
    <property type="project" value="UniProtKB-UniRule"/>
</dbReference>
<comment type="subcellular location">
    <subcellularLocation>
        <location evidence="1 8">Cytoplasm</location>
    </subcellularLocation>
</comment>
<dbReference type="InterPro" id="IPR015365">
    <property type="entry name" value="Elong-fact-P_C"/>
</dbReference>
<dbReference type="Pfam" id="PF01132">
    <property type="entry name" value="EFP"/>
    <property type="match status" value="1"/>
</dbReference>
<dbReference type="InterPro" id="IPR013185">
    <property type="entry name" value="Transl_elong_KOW-like"/>
</dbReference>
<dbReference type="SMART" id="SM00841">
    <property type="entry name" value="Elong-fact-P_C"/>
    <property type="match status" value="1"/>
</dbReference>
<proteinExistence type="inferred from homology"/>
<comment type="similarity">
    <text evidence="3 8 10">Belongs to the elongation factor P family.</text>
</comment>
<dbReference type="FunFam" id="2.40.50.140:FF:000004">
    <property type="entry name" value="Elongation factor P"/>
    <property type="match status" value="1"/>
</dbReference>
<evidence type="ECO:0000256" key="9">
    <source>
        <dbReference type="NCBIfam" id="TIGR00038"/>
    </source>
</evidence>
<dbReference type="Gene3D" id="2.30.30.30">
    <property type="match status" value="1"/>
</dbReference>
<dbReference type="GO" id="GO:0005829">
    <property type="term" value="C:cytosol"/>
    <property type="evidence" value="ECO:0007669"/>
    <property type="project" value="UniProtKB-ARBA"/>
</dbReference>
<name>A0A7U9XUM5_9MOLU</name>
<dbReference type="Pfam" id="PF09285">
    <property type="entry name" value="Elong-fact-P_C"/>
    <property type="match status" value="1"/>
</dbReference>
<evidence type="ECO:0000256" key="5">
    <source>
        <dbReference type="ARBA" id="ARBA00022768"/>
    </source>
</evidence>
<evidence type="ECO:0000256" key="8">
    <source>
        <dbReference type="HAMAP-Rule" id="MF_00141"/>
    </source>
</evidence>
<dbReference type="InterPro" id="IPR013852">
    <property type="entry name" value="Transl_elong_P/YeiP_CS"/>
</dbReference>
<dbReference type="PIRSF" id="PIRSF005901">
    <property type="entry name" value="EF-P"/>
    <property type="match status" value="1"/>
</dbReference>
<sequence>MISTSDFKTGLTILYDGNIYQIIEFMHVKPGKGSAFVRTKLRNLRSGAVIDNTFNAGVKMDKAQIDRVQMQYIYANGDMHVFMNTETYEQIEIPEAQIENELKFIYEGMNVDVNFYDSKEILGVSLPDKVVLTIVETVPGVKGDTKTNASKDAIMQTGLLVKVPMFIEEGEKIIVSTQDGSYYSRDK</sequence>
<evidence type="ECO:0000256" key="3">
    <source>
        <dbReference type="ARBA" id="ARBA00009479"/>
    </source>
</evidence>
<evidence type="ECO:0000259" key="12">
    <source>
        <dbReference type="SMART" id="SM01185"/>
    </source>
</evidence>
<dbReference type="FunFam" id="2.30.30.30:FF:000003">
    <property type="entry name" value="Elongation factor P"/>
    <property type="match status" value="1"/>
</dbReference>